<evidence type="ECO:0000256" key="2">
    <source>
        <dbReference type="ARBA" id="ARBA00022630"/>
    </source>
</evidence>
<dbReference type="Gene3D" id="3.50.50.60">
    <property type="entry name" value="FAD/NAD(P)-binding domain"/>
    <property type="match status" value="1"/>
</dbReference>
<dbReference type="Proteomes" id="UP000296469">
    <property type="component" value="Chromosome"/>
</dbReference>
<dbReference type="SUPFAM" id="SSF51905">
    <property type="entry name" value="FAD/NAD(P)-binding domain"/>
    <property type="match status" value="1"/>
</dbReference>
<dbReference type="Pfam" id="PF03486">
    <property type="entry name" value="HI0933_like"/>
    <property type="match status" value="1"/>
</dbReference>
<keyword evidence="2" id="KW-0285">Flavoprotein</keyword>
<dbReference type="InterPro" id="IPR036188">
    <property type="entry name" value="FAD/NAD-bd_sf"/>
</dbReference>
<evidence type="ECO:0000259" key="4">
    <source>
        <dbReference type="Pfam" id="PF03486"/>
    </source>
</evidence>
<gene>
    <name evidence="6" type="ORF">E5225_11865</name>
</gene>
<dbReference type="PRINTS" id="PR00419">
    <property type="entry name" value="ADXRDTASE"/>
</dbReference>
<reference evidence="6 7" key="1">
    <citation type="submission" date="2019-04" db="EMBL/GenBank/DDBJ databases">
        <title>Isolation and identification of Cellulomonas shaoxiangyii sp. Nov. isolated from feces of the Tibetan antelopes (Pantholops hodgsonii) in the Qinghai-Tibet plateau of China.</title>
        <authorList>
            <person name="Tian Z."/>
        </authorList>
    </citation>
    <scope>NUCLEOTIDE SEQUENCE [LARGE SCALE GENOMIC DNA]</scope>
    <source>
        <strain evidence="6 7">Z28</strain>
    </source>
</reference>
<dbReference type="InterPro" id="IPR055178">
    <property type="entry name" value="RsdA/BaiN/AoA(So)-like_dom"/>
</dbReference>
<evidence type="ECO:0000256" key="3">
    <source>
        <dbReference type="ARBA" id="ARBA00022827"/>
    </source>
</evidence>
<dbReference type="Pfam" id="PF22780">
    <property type="entry name" value="HI0933_like_1st"/>
    <property type="match status" value="1"/>
</dbReference>
<dbReference type="InterPro" id="IPR057661">
    <property type="entry name" value="RsdA/BaiN/AoA(So)_Rossmann"/>
</dbReference>
<evidence type="ECO:0000313" key="7">
    <source>
        <dbReference type="Proteomes" id="UP000296469"/>
    </source>
</evidence>
<sequence length="415" mass="43440">MSTATVVGGGPAGLIAAEVLARTGVDVTVHDRMPSVGRKFLLAGHGGLNITHTEGRDAFAERYGESAPRLRPMLDVFGPEDLRTWCAGLGEPTVVGTSGRVFPRSFRATPLMRAWLARLTDLGVRIEKRQRWDGWSDDGASLFTGADGTTVEVGGDVTVFALGGASWPRLGADGGWAGPFMDRGIAVTPLRAANVGVRVGWTDVLAQRFAGTPLKNVALTVRGRPARGRGDAMLTRTGLEGGPVYAIGAAIREALDTDGRCVVEIDLRPDLTVAQLDERLGRRRPKDSGSSWLRRTVGLDPAAIGLLREADAGTLPSSGMAQRIKAVPVVVTATMPIEKAISTAGGIAWSQVDEALMLRALPGTFVAGEMLDWEAPTGGYLLQASFSTGVVAARGALARLGTAPSGHGLDGPAHV</sequence>
<feature type="domain" description="RsdA/BaiN/AoA(So)-like insert" evidence="5">
    <location>
        <begin position="191"/>
        <end position="342"/>
    </location>
</feature>
<name>A0A4P7SNG8_9CELL</name>
<accession>A0A4P7SNG8</accession>
<comment type="cofactor">
    <cofactor evidence="1">
        <name>FAD</name>
        <dbReference type="ChEBI" id="CHEBI:57692"/>
    </cofactor>
</comment>
<proteinExistence type="predicted"/>
<protein>
    <submittedName>
        <fullName evidence="6">TIGR03862 family flavoprotein</fullName>
    </submittedName>
</protein>
<dbReference type="PANTHER" id="PTHR42887">
    <property type="entry name" value="OS12G0638800 PROTEIN"/>
    <property type="match status" value="1"/>
</dbReference>
<evidence type="ECO:0000313" key="6">
    <source>
        <dbReference type="EMBL" id="QCB94153.1"/>
    </source>
</evidence>
<organism evidence="6 7">
    <name type="scientific">Cellulomonas shaoxiangyii</name>
    <dbReference type="NCBI Taxonomy" id="2566013"/>
    <lineage>
        <taxon>Bacteria</taxon>
        <taxon>Bacillati</taxon>
        <taxon>Actinomycetota</taxon>
        <taxon>Actinomycetes</taxon>
        <taxon>Micrococcales</taxon>
        <taxon>Cellulomonadaceae</taxon>
        <taxon>Cellulomonas</taxon>
    </lineage>
</organism>
<keyword evidence="3" id="KW-0274">FAD</keyword>
<dbReference type="Gene3D" id="2.40.30.10">
    <property type="entry name" value="Translation factors"/>
    <property type="match status" value="1"/>
</dbReference>
<dbReference type="InterPro" id="IPR004792">
    <property type="entry name" value="BaiN-like"/>
</dbReference>
<dbReference type="PANTHER" id="PTHR42887:SF1">
    <property type="entry name" value="BLR3961 PROTEIN"/>
    <property type="match status" value="1"/>
</dbReference>
<evidence type="ECO:0000259" key="5">
    <source>
        <dbReference type="Pfam" id="PF22780"/>
    </source>
</evidence>
<dbReference type="EMBL" id="CP039291">
    <property type="protein sequence ID" value="QCB94153.1"/>
    <property type="molecule type" value="Genomic_DNA"/>
</dbReference>
<dbReference type="RefSeq" id="WP_135971882.1">
    <property type="nucleotide sequence ID" value="NZ_CP039291.1"/>
</dbReference>
<dbReference type="InterPro" id="IPR023166">
    <property type="entry name" value="BaiN-like_dom_sf"/>
</dbReference>
<dbReference type="NCBIfam" id="TIGR03862">
    <property type="entry name" value="flavo_PP4765"/>
    <property type="match status" value="1"/>
</dbReference>
<keyword evidence="7" id="KW-1185">Reference proteome</keyword>
<dbReference type="OrthoDB" id="5288829at2"/>
<dbReference type="Gene3D" id="1.10.8.260">
    <property type="entry name" value="HI0933 insert domain-like"/>
    <property type="match status" value="1"/>
</dbReference>
<dbReference type="SUPFAM" id="SSF160996">
    <property type="entry name" value="HI0933 insert domain-like"/>
    <property type="match status" value="1"/>
</dbReference>
<dbReference type="InterPro" id="IPR022460">
    <property type="entry name" value="Flavoprotein_PP4765"/>
</dbReference>
<feature type="domain" description="RsdA/BaiN/AoA(So)-like Rossmann fold-like" evidence="4">
    <location>
        <begin position="4"/>
        <end position="394"/>
    </location>
</feature>
<dbReference type="AlphaFoldDB" id="A0A4P7SNG8"/>
<dbReference type="NCBIfam" id="TIGR00275">
    <property type="entry name" value="aminoacetone oxidase family FAD-binding enzyme"/>
    <property type="match status" value="1"/>
</dbReference>
<dbReference type="KEGG" id="celz:E5225_11865"/>
<evidence type="ECO:0000256" key="1">
    <source>
        <dbReference type="ARBA" id="ARBA00001974"/>
    </source>
</evidence>